<dbReference type="PANTHER" id="PTHR31362:SF0">
    <property type="entry name" value="EXOSTOSIN DOMAIN-CONTAINING PROTEIN-RELATED"/>
    <property type="match status" value="1"/>
</dbReference>
<proteinExistence type="predicted"/>
<evidence type="ECO:0000313" key="1">
    <source>
        <dbReference type="EMBL" id="CAL1528329.1"/>
    </source>
</evidence>
<reference evidence="1 2" key="1">
    <citation type="submission" date="2024-04" db="EMBL/GenBank/DDBJ databases">
        <authorList>
            <consortium name="Genoscope - CEA"/>
            <person name="William W."/>
        </authorList>
    </citation>
    <scope>NUCLEOTIDE SEQUENCE [LARGE SCALE GENOMIC DNA]</scope>
</reference>
<sequence length="778" mass="88917">MDFRAIQQMWLLLALFVAVCIILRQHYLMAATSLYATTASSSAWSCDIFSFDKGPGQEESKGQRSVLSHPSHNWIVLDATATPCHDVTVFTQQDDWKVLVVTDVRTNIIGCQLENCMQLTWKNIQMHLSRFTTTRLHGRPAKIFGFLYVIMNGAEVIVDGDCSAGVGDISNSFRLSEIRASGLWYNDSQIFNPFSHWGLAEARPIGLGGPLQNGGFSETELKSPGMFYVSDFGRIPIRQAVTISNRTCTRHPKIKHDVDVLGSQSSPVILEPRSFAFLGTGATVFFKEAFWWMFSPFDLDLSTTILFRNLWIHEMRRLTNINIGYYSTPVMVNKIANVSKPECNSSPGNVTANMTHLIDCVQSKRCVDDSDPIECSIAIAYRVMTCLRPNDTSAKEKMAALQAWMEDLLLIGLPVIQNSSAPNENVFKIKYGFNLQKWGQLNAEMNKNSSLNPFKNASSLCSKNGMTALKIPSEFSHPVIRDVLLIVIINYESLFGTIPYMEYIHRQYFQHILYCGPAVDHFVQYANAIGLTYVTYLDGMTSSWLFMYECVTHAMKLRLPVKGYLQMGEDVLLNTWNLVNLPRDHIWMPEGFTTRHLYTAKREKNWVHWNSEIGQKAAIGAFSELKSASSLPPDKLVTPNLREFHLFAKRFLSNYKSNFKMDYIIHRATDIFYIPDVLRQDYIKASELFRQHRSLIEIALPVMHLGLARKSQITYISGHSLWREDRNRPWQFFNAVNRTFIHPFKLLFHSKSPEGLKFFCHVYMTKYRNARDEFLLAG</sequence>
<comment type="caution">
    <text evidence="1">The sequence shown here is derived from an EMBL/GenBank/DDBJ whole genome shotgun (WGS) entry which is preliminary data.</text>
</comment>
<organism evidence="1 2">
    <name type="scientific">Lymnaea stagnalis</name>
    <name type="common">Great pond snail</name>
    <name type="synonym">Helix stagnalis</name>
    <dbReference type="NCBI Taxonomy" id="6523"/>
    <lineage>
        <taxon>Eukaryota</taxon>
        <taxon>Metazoa</taxon>
        <taxon>Spiralia</taxon>
        <taxon>Lophotrochozoa</taxon>
        <taxon>Mollusca</taxon>
        <taxon>Gastropoda</taxon>
        <taxon>Heterobranchia</taxon>
        <taxon>Euthyneura</taxon>
        <taxon>Panpulmonata</taxon>
        <taxon>Hygrophila</taxon>
        <taxon>Lymnaeoidea</taxon>
        <taxon>Lymnaeidae</taxon>
        <taxon>Lymnaea</taxon>
    </lineage>
</organism>
<evidence type="ECO:0000313" key="2">
    <source>
        <dbReference type="Proteomes" id="UP001497497"/>
    </source>
</evidence>
<dbReference type="PANTHER" id="PTHR31362">
    <property type="entry name" value="GLYCOSYLTRANSFERASE STELLO1-RELATED"/>
    <property type="match status" value="1"/>
</dbReference>
<dbReference type="Proteomes" id="UP001497497">
    <property type="component" value="Unassembled WGS sequence"/>
</dbReference>
<dbReference type="AlphaFoldDB" id="A0AAV2H6D6"/>
<keyword evidence="2" id="KW-1185">Reference proteome</keyword>
<name>A0AAV2H6D6_LYMST</name>
<dbReference type="Pfam" id="PF03385">
    <property type="entry name" value="STELLO"/>
    <property type="match status" value="1"/>
</dbReference>
<accession>A0AAV2H6D6</accession>
<dbReference type="InterPro" id="IPR005049">
    <property type="entry name" value="STL-like"/>
</dbReference>
<dbReference type="EMBL" id="CAXITT010000030">
    <property type="protein sequence ID" value="CAL1528329.1"/>
    <property type="molecule type" value="Genomic_DNA"/>
</dbReference>
<gene>
    <name evidence="1" type="ORF">GSLYS_00002499001</name>
</gene>
<protein>
    <submittedName>
        <fullName evidence="1">Uncharacterized protein</fullName>
    </submittedName>
</protein>